<evidence type="ECO:0000256" key="2">
    <source>
        <dbReference type="ARBA" id="ARBA00020921"/>
    </source>
</evidence>
<comment type="subcellular location">
    <subcellularLocation>
        <location evidence="1">Endoplasmic reticulum membrane</location>
        <topology evidence="1">Single-pass type IV membrane protein</topology>
    </subcellularLocation>
</comment>
<proteinExistence type="predicted"/>
<dbReference type="Proteomes" id="UP000694865">
    <property type="component" value="Unplaced"/>
</dbReference>
<keyword evidence="6" id="KW-1133">Transmembrane helix</keyword>
<dbReference type="InterPro" id="IPR001623">
    <property type="entry name" value="DnaJ_domain"/>
</dbReference>
<gene>
    <name evidence="10" type="primary">LOC102808049</name>
</gene>
<dbReference type="PANTHER" id="PTHR44303:SF2">
    <property type="entry name" value="DNAJ HOMOLOG SUBFAMILY C MEMBER 16"/>
    <property type="match status" value="1"/>
</dbReference>
<dbReference type="PROSITE" id="PS00636">
    <property type="entry name" value="DNAJ_1"/>
    <property type="match status" value="1"/>
</dbReference>
<dbReference type="SUPFAM" id="SSF52833">
    <property type="entry name" value="Thioredoxin-like"/>
    <property type="match status" value="1"/>
</dbReference>
<dbReference type="GeneID" id="102808049"/>
<dbReference type="SMART" id="SM00271">
    <property type="entry name" value="DnaJ"/>
    <property type="match status" value="1"/>
</dbReference>
<dbReference type="CDD" id="cd06257">
    <property type="entry name" value="DnaJ"/>
    <property type="match status" value="1"/>
</dbReference>
<keyword evidence="3" id="KW-0072">Autophagy</keyword>
<reference evidence="10" key="1">
    <citation type="submission" date="2025-08" db="UniProtKB">
        <authorList>
            <consortium name="RefSeq"/>
        </authorList>
    </citation>
    <scope>IDENTIFICATION</scope>
    <source>
        <tissue evidence="10">Testes</tissue>
    </source>
</reference>
<evidence type="ECO:0000313" key="10">
    <source>
        <dbReference type="RefSeq" id="XP_006815097.1"/>
    </source>
</evidence>
<evidence type="ECO:0000259" key="8">
    <source>
        <dbReference type="PROSITE" id="PS51352"/>
    </source>
</evidence>
<dbReference type="PROSITE" id="PS51352">
    <property type="entry name" value="THIOREDOXIN_2"/>
    <property type="match status" value="1"/>
</dbReference>
<dbReference type="InterPro" id="IPR036249">
    <property type="entry name" value="Thioredoxin-like_sf"/>
</dbReference>
<dbReference type="PROSITE" id="PS50076">
    <property type="entry name" value="DNAJ_2"/>
    <property type="match status" value="1"/>
</dbReference>
<keyword evidence="6" id="KW-0472">Membrane</keyword>
<dbReference type="RefSeq" id="XP_006815097.1">
    <property type="nucleotide sequence ID" value="XM_006815034.1"/>
</dbReference>
<dbReference type="InterPro" id="IPR036869">
    <property type="entry name" value="J_dom_sf"/>
</dbReference>
<evidence type="ECO:0000313" key="9">
    <source>
        <dbReference type="Proteomes" id="UP000694865"/>
    </source>
</evidence>
<keyword evidence="6" id="KW-0812">Transmembrane</keyword>
<evidence type="ECO:0000256" key="5">
    <source>
        <dbReference type="ARBA" id="ARBA00035043"/>
    </source>
</evidence>
<accession>A0ABM0M506</accession>
<dbReference type="InterPro" id="IPR013766">
    <property type="entry name" value="Thioredoxin_domain"/>
</dbReference>
<comment type="function">
    <text evidence="4">Plays an important role in regulating the size of autophagosomes during the formation process.</text>
</comment>
<feature type="domain" description="Thioredoxin" evidence="8">
    <location>
        <begin position="95"/>
        <end position="248"/>
    </location>
</feature>
<dbReference type="InterPro" id="IPR018253">
    <property type="entry name" value="DnaJ_domain_CS"/>
</dbReference>
<dbReference type="Pfam" id="PF00226">
    <property type="entry name" value="DnaJ"/>
    <property type="match status" value="1"/>
</dbReference>
<evidence type="ECO:0000259" key="7">
    <source>
        <dbReference type="PROSITE" id="PS50076"/>
    </source>
</evidence>
<evidence type="ECO:0000256" key="1">
    <source>
        <dbReference type="ARBA" id="ARBA00004163"/>
    </source>
</evidence>
<dbReference type="PANTHER" id="PTHR44303">
    <property type="entry name" value="DNAJ HOMOLOG SUBFAMILY C MEMBER 16"/>
    <property type="match status" value="1"/>
</dbReference>
<dbReference type="Gene3D" id="1.10.287.110">
    <property type="entry name" value="DnaJ domain"/>
    <property type="match status" value="1"/>
</dbReference>
<evidence type="ECO:0000256" key="6">
    <source>
        <dbReference type="SAM" id="Phobius"/>
    </source>
</evidence>
<organism evidence="9 10">
    <name type="scientific">Saccoglossus kowalevskii</name>
    <name type="common">Acorn worm</name>
    <dbReference type="NCBI Taxonomy" id="10224"/>
    <lineage>
        <taxon>Eukaryota</taxon>
        <taxon>Metazoa</taxon>
        <taxon>Hemichordata</taxon>
        <taxon>Enteropneusta</taxon>
        <taxon>Harrimaniidae</taxon>
        <taxon>Saccoglossus</taxon>
    </lineage>
</organism>
<dbReference type="InterPro" id="IPR052448">
    <property type="entry name" value="DnaJ_C16_autophagy_reg"/>
</dbReference>
<name>A0ABM0M506_SACKO</name>
<sequence>MDMGITSILKSQAVFILVVVIFLICNVLCDTDFNPYTVLGVSQTASVLEIKKAYKQLAKEWHPDKNNAPDADEMFMKIQASYEILSDEERRRDYDNYGHTDPNQQQRGFSGFHGFQGFQGFNEFQGFDFPFKRSSNSDQRHRINTMGYHSRVLPLSNKKPFLIYVTADWCFTCMRVEPVWEAVVKDLEPLGIGIAVVNADYDRRLAEELGVRRVPAIVAVVATKLYHFTAINTLSVKTLRTFLETLFPYDLVTMVNSDNSQNFLSGWKDNKPRSLLFSTKSKPPLLYLTVAYENRERVAFGFTSVTARDSKDLKKKHDISSSGPTLLIFQEDTDNYVHRLEASSMQTGAIRDAVRGHYFLTLPRLSSQAVFEQLCSLTSAHSKQFCVILITSDTSAHDEGRAVLRDFVKKSNYPRNKVRFSYIYENTQNAFVKALSKGRVLQNDWPLPLAVIWRKKTTRVAYEWLPTGWSGKQEQSEEDKENLRIFLDKILSGSMLLPKESDVEDLIDENYSTFTVVFDTLGGWFSYVINYVSSARWEESILTLSMLALYLLPILLVFGSAFSFSKSSGEPRRQRRSQEDNISVNAERNEVILTIHEMNTAKYRECVINSQPGKLTLVLLIDRKHKASLLEQFKKEIEPHLISFDSVGVTCTYLPVEAYYQWFENLHSVSEQSTDHGKKYCGTVLAINGHRKYYSLFEPHKRDALNGEARQRRLDGEFLGFDNDEDTEEDSYLLLHLNMWLERMFDGSLQRFIVDDWPVLNANNVR</sequence>
<dbReference type="Pfam" id="PF00085">
    <property type="entry name" value="Thioredoxin"/>
    <property type="match status" value="1"/>
</dbReference>
<dbReference type="PRINTS" id="PR00625">
    <property type="entry name" value="JDOMAIN"/>
</dbReference>
<keyword evidence="9" id="KW-1185">Reference proteome</keyword>
<feature type="domain" description="J" evidence="7">
    <location>
        <begin position="34"/>
        <end position="98"/>
    </location>
</feature>
<dbReference type="Gene3D" id="3.40.30.10">
    <property type="entry name" value="Glutaredoxin"/>
    <property type="match status" value="1"/>
</dbReference>
<dbReference type="SUPFAM" id="SSF46565">
    <property type="entry name" value="Chaperone J-domain"/>
    <property type="match status" value="1"/>
</dbReference>
<evidence type="ECO:0000256" key="3">
    <source>
        <dbReference type="ARBA" id="ARBA00023006"/>
    </source>
</evidence>
<protein>
    <recommendedName>
        <fullName evidence="2">DnaJ homolog subfamily C member 16</fullName>
    </recommendedName>
    <alternativeName>
        <fullName evidence="5">Endoplasmic reticulum DNA J domain-containing protein 8</fullName>
    </alternativeName>
</protein>
<evidence type="ECO:0000256" key="4">
    <source>
        <dbReference type="ARBA" id="ARBA00035002"/>
    </source>
</evidence>
<feature type="transmembrane region" description="Helical" evidence="6">
    <location>
        <begin position="541"/>
        <end position="565"/>
    </location>
</feature>